<dbReference type="Gene3D" id="1.10.150.130">
    <property type="match status" value="1"/>
</dbReference>
<dbReference type="SUPFAM" id="SSF47823">
    <property type="entry name" value="lambda integrase-like, N-terminal domain"/>
    <property type="match status" value="1"/>
</dbReference>
<dbReference type="GO" id="GO:0003677">
    <property type="term" value="F:DNA binding"/>
    <property type="evidence" value="ECO:0007669"/>
    <property type="project" value="UniProtKB-UniRule"/>
</dbReference>
<dbReference type="Gene3D" id="1.10.443.10">
    <property type="entry name" value="Intergrase catalytic core"/>
    <property type="match status" value="1"/>
</dbReference>
<name>A0A1H6EBX8_9ACTN</name>
<evidence type="ECO:0000256" key="5">
    <source>
        <dbReference type="PROSITE-ProRule" id="PRU01248"/>
    </source>
</evidence>
<accession>A0A1H6EBX8</accession>
<dbReference type="InterPro" id="IPR011010">
    <property type="entry name" value="DNA_brk_join_enz"/>
</dbReference>
<dbReference type="InterPro" id="IPR004107">
    <property type="entry name" value="Integrase_SAM-like_N"/>
</dbReference>
<dbReference type="EMBL" id="FNVO01000045">
    <property type="protein sequence ID" value="SEG94285.1"/>
    <property type="molecule type" value="Genomic_DNA"/>
</dbReference>
<dbReference type="InterPro" id="IPR044068">
    <property type="entry name" value="CB"/>
</dbReference>
<evidence type="ECO:0000256" key="1">
    <source>
        <dbReference type="ARBA" id="ARBA00008857"/>
    </source>
</evidence>
<evidence type="ECO:0000313" key="9">
    <source>
        <dbReference type="Proteomes" id="UP000236723"/>
    </source>
</evidence>
<dbReference type="InterPro" id="IPR002104">
    <property type="entry name" value="Integrase_catalytic"/>
</dbReference>
<dbReference type="Proteomes" id="UP000236723">
    <property type="component" value="Unassembled WGS sequence"/>
</dbReference>
<evidence type="ECO:0000259" key="7">
    <source>
        <dbReference type="PROSITE" id="PS51900"/>
    </source>
</evidence>
<feature type="domain" description="Core-binding (CB)" evidence="7">
    <location>
        <begin position="50"/>
        <end position="134"/>
    </location>
</feature>
<dbReference type="Pfam" id="PF02899">
    <property type="entry name" value="Phage_int_SAM_1"/>
    <property type="match status" value="1"/>
</dbReference>
<dbReference type="PANTHER" id="PTHR30349:SF64">
    <property type="entry name" value="PROPHAGE INTEGRASE INTD-RELATED"/>
    <property type="match status" value="1"/>
</dbReference>
<dbReference type="InterPro" id="IPR050090">
    <property type="entry name" value="Tyrosine_recombinase_XerCD"/>
</dbReference>
<keyword evidence="3 5" id="KW-0238">DNA-binding</keyword>
<evidence type="ECO:0000313" key="8">
    <source>
        <dbReference type="EMBL" id="SEG94285.1"/>
    </source>
</evidence>
<dbReference type="AlphaFoldDB" id="A0A1H6EBX8"/>
<gene>
    <name evidence="8" type="ORF">SAMN04489712_14513</name>
</gene>
<keyword evidence="2" id="KW-0229">DNA integration</keyword>
<feature type="domain" description="Tyr recombinase" evidence="6">
    <location>
        <begin position="179"/>
        <end position="461"/>
    </location>
</feature>
<dbReference type="InterPro" id="IPR013762">
    <property type="entry name" value="Integrase-like_cat_sf"/>
</dbReference>
<dbReference type="Pfam" id="PF00589">
    <property type="entry name" value="Phage_integrase"/>
    <property type="match status" value="1"/>
</dbReference>
<dbReference type="PROSITE" id="PS51900">
    <property type="entry name" value="CB"/>
    <property type="match status" value="1"/>
</dbReference>
<dbReference type="SUPFAM" id="SSF56349">
    <property type="entry name" value="DNA breaking-rejoining enzymes"/>
    <property type="match status" value="1"/>
</dbReference>
<keyword evidence="4" id="KW-0233">DNA recombination</keyword>
<dbReference type="RefSeq" id="WP_268817589.1">
    <property type="nucleotide sequence ID" value="NZ_FNVO01000045.1"/>
</dbReference>
<dbReference type="PANTHER" id="PTHR30349">
    <property type="entry name" value="PHAGE INTEGRASE-RELATED"/>
    <property type="match status" value="1"/>
</dbReference>
<sequence>MFLYKTSSAAALVGAGLGGVDAGRVLELAGARDGVPFILGPDGSYDLELNRFVREMDGWGVRSALTVEAYARDLALFCRFLALRRGGRSIWEAGQEDLRAYKRVRRRAEGSFRVAASTWNRFLAALDKWVEWAIYEGLLEGEPFRKVERTVVTPRGLAVVRVNAEYEQDEESGPARFLSYEDYLTWRDVGLLGRLPDGRADRCWRGRNGQRNAVFADLLVVTGMRLSEASYLLVNELPSLVERQKVGALALAATVTKRGRARMVYVSRRVLRALHAYVGIEREELVHRRAAAGAYRVPAQWLGVVGAGRTSVTLTGGRGRLACARLAVEDRVRLARVDAAGTVGEPLLLWLGEDGLPLGRSTWQAVFRRANDRCASVGLDLEVSPHTLRHTFAVHMLGLLLRQTVRALRMEDARTLSGQQVKRMLIGDPMRRLQLLLGHRSQETIYVYLDMLDEAQEIVLAALADWDEQAEALARVKASVA</sequence>
<evidence type="ECO:0000256" key="2">
    <source>
        <dbReference type="ARBA" id="ARBA00022908"/>
    </source>
</evidence>
<protein>
    <submittedName>
        <fullName evidence="8">Site-specific recombinase XerD</fullName>
    </submittedName>
</protein>
<proteinExistence type="inferred from homology"/>
<dbReference type="InterPro" id="IPR010998">
    <property type="entry name" value="Integrase_recombinase_N"/>
</dbReference>
<keyword evidence="9" id="KW-1185">Reference proteome</keyword>
<evidence type="ECO:0000259" key="6">
    <source>
        <dbReference type="PROSITE" id="PS51898"/>
    </source>
</evidence>
<evidence type="ECO:0000256" key="4">
    <source>
        <dbReference type="ARBA" id="ARBA00023172"/>
    </source>
</evidence>
<dbReference type="PROSITE" id="PS51898">
    <property type="entry name" value="TYR_RECOMBINASE"/>
    <property type="match status" value="1"/>
</dbReference>
<evidence type="ECO:0000256" key="3">
    <source>
        <dbReference type="ARBA" id="ARBA00023125"/>
    </source>
</evidence>
<dbReference type="GO" id="GO:0015074">
    <property type="term" value="P:DNA integration"/>
    <property type="evidence" value="ECO:0007669"/>
    <property type="project" value="UniProtKB-KW"/>
</dbReference>
<reference evidence="9" key="1">
    <citation type="submission" date="2016-10" db="EMBL/GenBank/DDBJ databases">
        <authorList>
            <person name="Varghese N."/>
            <person name="Submissions S."/>
        </authorList>
    </citation>
    <scope>NUCLEOTIDE SEQUENCE [LARGE SCALE GENOMIC DNA]</scope>
    <source>
        <strain evidence="9">DSM 43163</strain>
    </source>
</reference>
<comment type="similarity">
    <text evidence="1">Belongs to the 'phage' integrase family.</text>
</comment>
<dbReference type="GO" id="GO:0006310">
    <property type="term" value="P:DNA recombination"/>
    <property type="evidence" value="ECO:0007669"/>
    <property type="project" value="UniProtKB-KW"/>
</dbReference>
<organism evidence="8 9">
    <name type="scientific">Thermomonospora echinospora</name>
    <dbReference type="NCBI Taxonomy" id="1992"/>
    <lineage>
        <taxon>Bacteria</taxon>
        <taxon>Bacillati</taxon>
        <taxon>Actinomycetota</taxon>
        <taxon>Actinomycetes</taxon>
        <taxon>Streptosporangiales</taxon>
        <taxon>Thermomonosporaceae</taxon>
        <taxon>Thermomonospora</taxon>
    </lineage>
</organism>